<protein>
    <submittedName>
        <fullName evidence="1">FliB family protein</fullName>
    </submittedName>
</protein>
<dbReference type="RefSeq" id="WP_015352713.1">
    <property type="nucleotide sequence ID" value="NC_020126.1"/>
</dbReference>
<dbReference type="KEGG" id="msd:MYSTI_07187"/>
<dbReference type="AlphaFoldDB" id="L7UPL0"/>
<evidence type="ECO:0000313" key="1">
    <source>
        <dbReference type="EMBL" id="AGC48459.1"/>
    </source>
</evidence>
<dbReference type="PATRIC" id="fig|1278073.3.peg.7302"/>
<sequence>MSVTAPRYLTRFQCLTESCEDTCCAGLVVPVSQSRWRILQDAVAGGPDAERVQSFVLPDPGSGTGAEAAYIAKREDGHCTFLDARKLCSLHQKYGEAVLPDACAMFPRVPTRRAERLEVTGSFGCPEVVRLCLLAEDALEQVPVEASLAGRPELARELGSEDAWSRHADRVRSVALHLLERREFPFASRLFMLGELARRLGPFYFRGTEAFREEGADALLAATLSDFESTPALTGLHQQLTSISLPGGPWAAICGTVLKSRLGSAGSARFHGWARGVLDSYGGAEASPEDVWALHAERRATLDAMQGPRVEQYFRHYAVNHWLRLPFTDAPSLMDYVFKLTLRASVLRWTLSGHPTVAALCEARPDDAQARLDAAAVECFQLSAKHLEQSPELHSLAHGLSGGAGVDALPRMLVLLNGL</sequence>
<gene>
    <name evidence="1" type="ordered locus">MYSTI_07187</name>
</gene>
<dbReference type="Proteomes" id="UP000011131">
    <property type="component" value="Chromosome"/>
</dbReference>
<name>L7UPL0_MYXSD</name>
<organism evidence="1 2">
    <name type="scientific">Myxococcus stipitatus (strain DSM 14675 / JCM 12634 / Mx s8)</name>
    <dbReference type="NCBI Taxonomy" id="1278073"/>
    <lineage>
        <taxon>Bacteria</taxon>
        <taxon>Pseudomonadati</taxon>
        <taxon>Myxococcota</taxon>
        <taxon>Myxococcia</taxon>
        <taxon>Myxococcales</taxon>
        <taxon>Cystobacterineae</taxon>
        <taxon>Myxococcaceae</taxon>
        <taxon>Myxococcus</taxon>
    </lineage>
</organism>
<evidence type="ECO:0000313" key="2">
    <source>
        <dbReference type="Proteomes" id="UP000011131"/>
    </source>
</evidence>
<keyword evidence="2" id="KW-1185">Reference proteome</keyword>
<accession>L7UPL0</accession>
<proteinExistence type="predicted"/>
<dbReference type="STRING" id="1278073.MYSTI_07187"/>
<dbReference type="EMBL" id="CP004025">
    <property type="protein sequence ID" value="AGC48459.1"/>
    <property type="molecule type" value="Genomic_DNA"/>
</dbReference>
<dbReference type="HOGENOM" id="CLU_658435_0_0_7"/>
<dbReference type="OrthoDB" id="86584at2"/>
<reference evidence="1 2" key="1">
    <citation type="journal article" date="2013" name="Genome Announc.">
        <title>Complete genome sequence of Myxococcus stipitatus strain DSM 14675, a fruiting myxobacterium.</title>
        <authorList>
            <person name="Huntley S."/>
            <person name="Kneip S."/>
            <person name="Treuner-Lange A."/>
            <person name="Sogaard-Andersen L."/>
        </authorList>
    </citation>
    <scope>NUCLEOTIDE SEQUENCE [LARGE SCALE GENOMIC DNA]</scope>
    <source>
        <strain evidence="2">DSM 14675 / JCM 12634 / Mx s8</strain>
    </source>
</reference>
<dbReference type="NCBIfam" id="NF038110">
    <property type="entry name" value="Lys_methyl_FliB"/>
    <property type="match status" value="1"/>
</dbReference>
<dbReference type="eggNOG" id="COG0727">
    <property type="taxonomic scope" value="Bacteria"/>
</dbReference>